<reference evidence="1 2" key="2">
    <citation type="submission" date="2020-04" db="EMBL/GenBank/DDBJ databases">
        <authorList>
            <person name="Fomenkov A."/>
            <person name="Anton B.P."/>
            <person name="Roberts R.J."/>
        </authorList>
    </citation>
    <scope>NUCLEOTIDE SEQUENCE [LARGE SCALE GENOMIC DNA]</scope>
    <source>
        <strain evidence="1 2">CCAP 1403/13f</strain>
    </source>
</reference>
<accession>A0A6H2C6W5</accession>
<evidence type="ECO:0000313" key="1">
    <source>
        <dbReference type="EMBL" id="QJB46898.1"/>
    </source>
</evidence>
<dbReference type="AlphaFoldDB" id="A0A6H2C6W5"/>
<dbReference type="EMBL" id="CP051206">
    <property type="protein sequence ID" value="QJB46898.1"/>
    <property type="molecule type" value="Genomic_DNA"/>
</dbReference>
<sequence>MAIDKDLLSSFKFRSTIQNFCQTVGWDLYSINDTRAIMRFSMDSGSTQTVFILKYDSTLEFSCPSSLKFDDTDDIPHSLSTWLLISNARYKFGFWCIEKIEDKQVFSIIHNAEMSLIDINYFCKIVDRLAQECDKFEQTIANIMNS</sequence>
<reference evidence="1 2" key="1">
    <citation type="submission" date="2020-04" db="EMBL/GenBank/DDBJ databases">
        <title>Genome-Wide Identification of 5-Methylcytosine Sites in Bacterial Genomes By High-Throughput Sequencing of MspJI Restriction Fragments.</title>
        <authorList>
            <person name="Wu V."/>
        </authorList>
    </citation>
    <scope>NUCLEOTIDE SEQUENCE [LARGE SCALE GENOMIC DNA]</scope>
    <source>
        <strain evidence="1 2">CCAP 1403/13f</strain>
    </source>
</reference>
<evidence type="ECO:0008006" key="3">
    <source>
        <dbReference type="Google" id="ProtNLM"/>
    </source>
</evidence>
<dbReference type="KEGG" id="dfs:HGD76_02295"/>
<dbReference type="Proteomes" id="UP000502433">
    <property type="component" value="Chromosome"/>
</dbReference>
<proteinExistence type="predicted"/>
<evidence type="ECO:0000313" key="2">
    <source>
        <dbReference type="Proteomes" id="UP000502433"/>
    </source>
</evidence>
<protein>
    <recommendedName>
        <fullName evidence="3">YbjN domain-containing protein</fullName>
    </recommendedName>
</protein>
<name>A0A6H2C6W5_DOLFA</name>
<organism evidence="1 2">
    <name type="scientific">Dolichospermum flos-aquae CCAP 1403/13F</name>
    <dbReference type="NCBI Taxonomy" id="315271"/>
    <lineage>
        <taxon>Bacteria</taxon>
        <taxon>Bacillati</taxon>
        <taxon>Cyanobacteriota</taxon>
        <taxon>Cyanophyceae</taxon>
        <taxon>Nostocales</taxon>
        <taxon>Aphanizomenonaceae</taxon>
        <taxon>Dolichospermum</taxon>
    </lineage>
</organism>
<gene>
    <name evidence="1" type="ORF">HGD76_02295</name>
</gene>